<feature type="domain" description="Coenzyme Q-binding protein COQ10 START" evidence="4">
    <location>
        <begin position="36"/>
        <end position="165"/>
    </location>
</feature>
<dbReference type="GO" id="GO:0045333">
    <property type="term" value="P:cellular respiration"/>
    <property type="evidence" value="ECO:0007669"/>
    <property type="project" value="InterPro"/>
</dbReference>
<sequence length="343" mass="40824">MISQILKKNFKVQLANKSLFLKSCLDMHYNQKSILPYNAQDFFQVVYEVENYHRFLPWCSNSIIHKRKGFQYFEAELFVNFKVYQDSYISKVSSDVTKDNYQIISLSNNISAFKHLQSTWKIKPLSEKSCQIDYDIEFEFKNILYQTVAQMFLDNVIKKINQSFEERTYQLTKQNYFQQNKLSVFVDLNKQQEVQKQVNEQVVSQQFKQVNQMNLQLQDTNSQINSNKNQDETFEQTSKSQLILENQQINTQNTYMSNKQSIIIEHDLIQQIEQHIKQMVQKNIAKEDEASIFLKIFLKSPEQQELITNAYKFFIINKGLINMNEDQANWKFLSVLRSSTLYK</sequence>
<dbReference type="AlphaFoldDB" id="Q22GI8"/>
<dbReference type="RefSeq" id="XP_001032006.2">
    <property type="nucleotide sequence ID" value="XM_001032006.2"/>
</dbReference>
<dbReference type="InterPro" id="IPR023393">
    <property type="entry name" value="START-like_dom_sf"/>
</dbReference>
<dbReference type="InterPro" id="IPR005031">
    <property type="entry name" value="COQ10_START"/>
</dbReference>
<evidence type="ECO:0000256" key="1">
    <source>
        <dbReference type="ARBA" id="ARBA00006885"/>
    </source>
</evidence>
<protein>
    <submittedName>
        <fullName evidence="5">Polyketide cyclase/dehydrase</fullName>
    </submittedName>
</protein>
<dbReference type="InParanoid" id="Q22GI8"/>
<dbReference type="STRING" id="312017.Q22GI8"/>
<accession>Q22GI8</accession>
<dbReference type="eggNOG" id="KOG3177">
    <property type="taxonomic scope" value="Eukaryota"/>
</dbReference>
<comment type="function">
    <text evidence="3">Required for the function of coenzyme Q in the respiratory chain. May serve as a chaperone or may be involved in the transport of Q6 from its site of synthesis to the catalytic sites of the respiratory complexes.</text>
</comment>
<evidence type="ECO:0000256" key="2">
    <source>
        <dbReference type="ARBA" id="ARBA00011814"/>
    </source>
</evidence>
<dbReference type="GeneID" id="7823582"/>
<dbReference type="EMBL" id="GG662460">
    <property type="protein sequence ID" value="EAR84343.2"/>
    <property type="molecule type" value="Genomic_DNA"/>
</dbReference>
<dbReference type="InterPro" id="IPR044996">
    <property type="entry name" value="COQ10-like"/>
</dbReference>
<dbReference type="SUPFAM" id="SSF55961">
    <property type="entry name" value="Bet v1-like"/>
    <property type="match status" value="1"/>
</dbReference>
<comment type="similarity">
    <text evidence="1">Belongs to the COQ10 family.</text>
</comment>
<evidence type="ECO:0000256" key="3">
    <source>
        <dbReference type="ARBA" id="ARBA00024947"/>
    </source>
</evidence>
<dbReference type="Gene3D" id="3.30.530.20">
    <property type="match status" value="1"/>
</dbReference>
<evidence type="ECO:0000313" key="5">
    <source>
        <dbReference type="EMBL" id="EAR84343.2"/>
    </source>
</evidence>
<dbReference type="Pfam" id="PF03364">
    <property type="entry name" value="Polyketide_cyc"/>
    <property type="match status" value="1"/>
</dbReference>
<dbReference type="HOGENOM" id="CLU_913610_0_0_1"/>
<dbReference type="GO" id="GO:0005739">
    <property type="term" value="C:mitochondrion"/>
    <property type="evidence" value="ECO:0007669"/>
    <property type="project" value="TreeGrafter"/>
</dbReference>
<name>Q22GI8_TETTS</name>
<proteinExistence type="inferred from homology"/>
<dbReference type="PANTHER" id="PTHR12901:SF10">
    <property type="entry name" value="COENZYME Q-BINDING PROTEIN COQ10, MITOCHONDRIAL"/>
    <property type="match status" value="1"/>
</dbReference>
<evidence type="ECO:0000313" key="6">
    <source>
        <dbReference type="Proteomes" id="UP000009168"/>
    </source>
</evidence>
<dbReference type="KEGG" id="tet:TTHERM_00703350"/>
<dbReference type="GO" id="GO:0048039">
    <property type="term" value="F:ubiquinone binding"/>
    <property type="evidence" value="ECO:0007669"/>
    <property type="project" value="InterPro"/>
</dbReference>
<dbReference type="OrthoDB" id="396860at2759"/>
<organism evidence="5 6">
    <name type="scientific">Tetrahymena thermophila (strain SB210)</name>
    <dbReference type="NCBI Taxonomy" id="312017"/>
    <lineage>
        <taxon>Eukaryota</taxon>
        <taxon>Sar</taxon>
        <taxon>Alveolata</taxon>
        <taxon>Ciliophora</taxon>
        <taxon>Intramacronucleata</taxon>
        <taxon>Oligohymenophorea</taxon>
        <taxon>Hymenostomatida</taxon>
        <taxon>Tetrahymenina</taxon>
        <taxon>Tetrahymenidae</taxon>
        <taxon>Tetrahymena</taxon>
    </lineage>
</organism>
<dbReference type="Proteomes" id="UP000009168">
    <property type="component" value="Unassembled WGS sequence"/>
</dbReference>
<evidence type="ECO:0000259" key="4">
    <source>
        <dbReference type="Pfam" id="PF03364"/>
    </source>
</evidence>
<gene>
    <name evidence="5" type="ORF">TTHERM_00703350</name>
</gene>
<dbReference type="CDD" id="cd07813">
    <property type="entry name" value="COQ10p_like"/>
    <property type="match status" value="1"/>
</dbReference>
<comment type="subunit">
    <text evidence="2">Interacts with coenzyme Q.</text>
</comment>
<reference evidence="6" key="1">
    <citation type="journal article" date="2006" name="PLoS Biol.">
        <title>Macronuclear genome sequence of the ciliate Tetrahymena thermophila, a model eukaryote.</title>
        <authorList>
            <person name="Eisen J.A."/>
            <person name="Coyne R.S."/>
            <person name="Wu M."/>
            <person name="Wu D."/>
            <person name="Thiagarajan M."/>
            <person name="Wortman J.R."/>
            <person name="Badger J.H."/>
            <person name="Ren Q."/>
            <person name="Amedeo P."/>
            <person name="Jones K.M."/>
            <person name="Tallon L.J."/>
            <person name="Delcher A.L."/>
            <person name="Salzberg S.L."/>
            <person name="Silva J.C."/>
            <person name="Haas B.J."/>
            <person name="Majoros W.H."/>
            <person name="Farzad M."/>
            <person name="Carlton J.M."/>
            <person name="Smith R.K. Jr."/>
            <person name="Garg J."/>
            <person name="Pearlman R.E."/>
            <person name="Karrer K.M."/>
            <person name="Sun L."/>
            <person name="Manning G."/>
            <person name="Elde N.C."/>
            <person name="Turkewitz A.P."/>
            <person name="Asai D.J."/>
            <person name="Wilkes D.E."/>
            <person name="Wang Y."/>
            <person name="Cai H."/>
            <person name="Collins K."/>
            <person name="Stewart B.A."/>
            <person name="Lee S.R."/>
            <person name="Wilamowska K."/>
            <person name="Weinberg Z."/>
            <person name="Ruzzo W.L."/>
            <person name="Wloga D."/>
            <person name="Gaertig J."/>
            <person name="Frankel J."/>
            <person name="Tsao C.-C."/>
            <person name="Gorovsky M.A."/>
            <person name="Keeling P.J."/>
            <person name="Waller R.F."/>
            <person name="Patron N.J."/>
            <person name="Cherry J.M."/>
            <person name="Stover N.A."/>
            <person name="Krieger C.J."/>
            <person name="del Toro C."/>
            <person name="Ryder H.F."/>
            <person name="Williamson S.C."/>
            <person name="Barbeau R.A."/>
            <person name="Hamilton E.P."/>
            <person name="Orias E."/>
        </authorList>
    </citation>
    <scope>NUCLEOTIDE SEQUENCE [LARGE SCALE GENOMIC DNA]</scope>
    <source>
        <strain evidence="6">SB210</strain>
    </source>
</reference>
<keyword evidence="6" id="KW-1185">Reference proteome</keyword>
<dbReference type="PANTHER" id="PTHR12901">
    <property type="entry name" value="SPERM PROTEIN HOMOLOG"/>
    <property type="match status" value="1"/>
</dbReference>